<comment type="caution">
    <text evidence="1">The sequence shown here is derived from an EMBL/GenBank/DDBJ whole genome shotgun (WGS) entry which is preliminary data.</text>
</comment>
<sequence>AFKIDTGLGGLERLLPNPVDLKSVFALLKRKLEQGNSKPAMTRASPRQALSCCRQSAALLLLLLLGLLCLTPRASLGQPLRTGAAANAAEAAPAAPAAGETYEADDVAKIGALMAALDDIGEQRQRQRLDKKAGHPFQSQAW</sequence>
<organism evidence="1 2">
    <name type="scientific">Macrostomum lignano</name>
    <dbReference type="NCBI Taxonomy" id="282301"/>
    <lineage>
        <taxon>Eukaryota</taxon>
        <taxon>Metazoa</taxon>
        <taxon>Spiralia</taxon>
        <taxon>Lophotrochozoa</taxon>
        <taxon>Platyhelminthes</taxon>
        <taxon>Rhabditophora</taxon>
        <taxon>Macrostomorpha</taxon>
        <taxon>Macrostomida</taxon>
        <taxon>Macrostomidae</taxon>
        <taxon>Macrostomum</taxon>
    </lineage>
</organism>
<feature type="non-terminal residue" evidence="1">
    <location>
        <position position="1"/>
    </location>
</feature>
<dbReference type="AlphaFoldDB" id="A0A267DE32"/>
<protein>
    <submittedName>
        <fullName evidence="1">Uncharacterized protein</fullName>
    </submittedName>
</protein>
<reference evidence="1 2" key="1">
    <citation type="submission" date="2017-06" db="EMBL/GenBank/DDBJ databases">
        <title>A platform for efficient transgenesis in Macrostomum lignano, a flatworm model organism for stem cell research.</title>
        <authorList>
            <person name="Berezikov E."/>
        </authorList>
    </citation>
    <scope>NUCLEOTIDE SEQUENCE [LARGE SCALE GENOMIC DNA]</scope>
    <source>
        <strain evidence="1">DV1</strain>
        <tissue evidence="1">Whole organism</tissue>
    </source>
</reference>
<dbReference type="Proteomes" id="UP000215902">
    <property type="component" value="Unassembled WGS sequence"/>
</dbReference>
<name>A0A267DE32_9PLAT</name>
<gene>
    <name evidence="1" type="ORF">BOX15_Mlig006115g2</name>
</gene>
<evidence type="ECO:0000313" key="2">
    <source>
        <dbReference type="Proteomes" id="UP000215902"/>
    </source>
</evidence>
<accession>A0A267DE32</accession>
<proteinExistence type="predicted"/>
<keyword evidence="2" id="KW-1185">Reference proteome</keyword>
<dbReference type="EMBL" id="NIVC01004640">
    <property type="protein sequence ID" value="PAA46947.1"/>
    <property type="molecule type" value="Genomic_DNA"/>
</dbReference>
<evidence type="ECO:0000313" key="1">
    <source>
        <dbReference type="EMBL" id="PAA46947.1"/>
    </source>
</evidence>